<keyword evidence="2" id="KW-1185">Reference proteome</keyword>
<proteinExistence type="predicted"/>
<reference evidence="1 2" key="1">
    <citation type="submission" date="2020-08" db="EMBL/GenBank/DDBJ databases">
        <title>Sequencing the genomes of 1000 actinobacteria strains.</title>
        <authorList>
            <person name="Klenk H.-P."/>
        </authorList>
    </citation>
    <scope>NUCLEOTIDE SEQUENCE [LARGE SCALE GENOMIC DNA]</scope>
    <source>
        <strain evidence="1 2">DSM 45582</strain>
    </source>
</reference>
<comment type="caution">
    <text evidence="1">The sequence shown here is derived from an EMBL/GenBank/DDBJ whole genome shotgun (WGS) entry which is preliminary data.</text>
</comment>
<dbReference type="Proteomes" id="UP000580474">
    <property type="component" value="Unassembled WGS sequence"/>
</dbReference>
<dbReference type="AlphaFoldDB" id="A0A840NIV7"/>
<protein>
    <submittedName>
        <fullName evidence="1">Uncharacterized protein</fullName>
    </submittedName>
</protein>
<evidence type="ECO:0000313" key="2">
    <source>
        <dbReference type="Proteomes" id="UP000580474"/>
    </source>
</evidence>
<evidence type="ECO:0000313" key="1">
    <source>
        <dbReference type="EMBL" id="MBB5070991.1"/>
    </source>
</evidence>
<gene>
    <name evidence="1" type="ORF">BJ969_004079</name>
</gene>
<accession>A0A840NIV7</accession>
<dbReference type="EMBL" id="JACHIV010000001">
    <property type="protein sequence ID" value="MBB5070991.1"/>
    <property type="molecule type" value="Genomic_DNA"/>
</dbReference>
<organism evidence="1 2">
    <name type="scientific">Saccharopolyspora gloriosae</name>
    <dbReference type="NCBI Taxonomy" id="455344"/>
    <lineage>
        <taxon>Bacteria</taxon>
        <taxon>Bacillati</taxon>
        <taxon>Actinomycetota</taxon>
        <taxon>Actinomycetes</taxon>
        <taxon>Pseudonocardiales</taxon>
        <taxon>Pseudonocardiaceae</taxon>
        <taxon>Saccharopolyspora</taxon>
    </lineage>
</organism>
<sequence length="35" mass="3951">MVSIELIALVRGREQVPVDLIRELGPRHALTRNTP</sequence>
<name>A0A840NIV7_9PSEU</name>